<reference evidence="2" key="1">
    <citation type="journal article" date="2022" name="bioRxiv">
        <title>Sequencing and chromosome-scale assembly of the giantPleurodeles waltlgenome.</title>
        <authorList>
            <person name="Brown T."/>
            <person name="Elewa A."/>
            <person name="Iarovenko S."/>
            <person name="Subramanian E."/>
            <person name="Araus A.J."/>
            <person name="Petzold A."/>
            <person name="Susuki M."/>
            <person name="Suzuki K.-i.T."/>
            <person name="Hayashi T."/>
            <person name="Toyoda A."/>
            <person name="Oliveira C."/>
            <person name="Osipova E."/>
            <person name="Leigh N.D."/>
            <person name="Simon A."/>
            <person name="Yun M.H."/>
        </authorList>
    </citation>
    <scope>NUCLEOTIDE SEQUENCE</scope>
    <source>
        <strain evidence="2">20211129_DDA</strain>
        <tissue evidence="2">Liver</tissue>
    </source>
</reference>
<accession>A0AAV7S7W9</accession>
<feature type="region of interest" description="Disordered" evidence="1">
    <location>
        <begin position="1"/>
        <end position="92"/>
    </location>
</feature>
<name>A0AAV7S7W9_PLEWA</name>
<sequence>MPDLRKTVPDRGKEARRDDAPPEAGTASPPRGCGILAVAPACGGDGGRARSSNRVSCCTRHHSKEKRDSPPDTLRRLQSPKNAPPRGGSGPN</sequence>
<gene>
    <name evidence="2" type="ORF">NDU88_000764</name>
</gene>
<protein>
    <submittedName>
        <fullName evidence="2">Uncharacterized protein</fullName>
    </submittedName>
</protein>
<dbReference type="EMBL" id="JANPWB010000008">
    <property type="protein sequence ID" value="KAJ1160262.1"/>
    <property type="molecule type" value="Genomic_DNA"/>
</dbReference>
<comment type="caution">
    <text evidence="2">The sequence shown here is derived from an EMBL/GenBank/DDBJ whole genome shotgun (WGS) entry which is preliminary data.</text>
</comment>
<keyword evidence="3" id="KW-1185">Reference proteome</keyword>
<evidence type="ECO:0000256" key="1">
    <source>
        <dbReference type="SAM" id="MobiDB-lite"/>
    </source>
</evidence>
<dbReference type="AlphaFoldDB" id="A0AAV7S7W9"/>
<feature type="compositionally biased region" description="Basic and acidic residues" evidence="1">
    <location>
        <begin position="65"/>
        <end position="75"/>
    </location>
</feature>
<dbReference type="Proteomes" id="UP001066276">
    <property type="component" value="Chromosome 4_2"/>
</dbReference>
<evidence type="ECO:0000313" key="2">
    <source>
        <dbReference type="EMBL" id="KAJ1160262.1"/>
    </source>
</evidence>
<proteinExistence type="predicted"/>
<evidence type="ECO:0000313" key="3">
    <source>
        <dbReference type="Proteomes" id="UP001066276"/>
    </source>
</evidence>
<feature type="compositionally biased region" description="Basic and acidic residues" evidence="1">
    <location>
        <begin position="1"/>
        <end position="20"/>
    </location>
</feature>
<organism evidence="2 3">
    <name type="scientific">Pleurodeles waltl</name>
    <name type="common">Iberian ribbed newt</name>
    <dbReference type="NCBI Taxonomy" id="8319"/>
    <lineage>
        <taxon>Eukaryota</taxon>
        <taxon>Metazoa</taxon>
        <taxon>Chordata</taxon>
        <taxon>Craniata</taxon>
        <taxon>Vertebrata</taxon>
        <taxon>Euteleostomi</taxon>
        <taxon>Amphibia</taxon>
        <taxon>Batrachia</taxon>
        <taxon>Caudata</taxon>
        <taxon>Salamandroidea</taxon>
        <taxon>Salamandridae</taxon>
        <taxon>Pleurodelinae</taxon>
        <taxon>Pleurodeles</taxon>
    </lineage>
</organism>